<dbReference type="EMBL" id="DWWC01000247">
    <property type="protein sequence ID" value="HJC70347.1"/>
    <property type="molecule type" value="Genomic_DNA"/>
</dbReference>
<organism evidence="2 3">
    <name type="scientific">Candidatus Brachybacterium intestinipullorum</name>
    <dbReference type="NCBI Taxonomy" id="2838512"/>
    <lineage>
        <taxon>Bacteria</taxon>
        <taxon>Bacillati</taxon>
        <taxon>Actinomycetota</taxon>
        <taxon>Actinomycetes</taxon>
        <taxon>Micrococcales</taxon>
        <taxon>Dermabacteraceae</taxon>
        <taxon>Brachybacterium</taxon>
    </lineage>
</organism>
<evidence type="ECO:0000313" key="2">
    <source>
        <dbReference type="EMBL" id="HJC70347.1"/>
    </source>
</evidence>
<evidence type="ECO:0008006" key="4">
    <source>
        <dbReference type="Google" id="ProtNLM"/>
    </source>
</evidence>
<reference evidence="2" key="2">
    <citation type="submission" date="2021-04" db="EMBL/GenBank/DDBJ databases">
        <authorList>
            <person name="Gilroy R."/>
        </authorList>
    </citation>
    <scope>NUCLEOTIDE SEQUENCE</scope>
    <source>
        <strain evidence="2">CHK130-7132</strain>
    </source>
</reference>
<dbReference type="AlphaFoldDB" id="A0A9D2TJ34"/>
<sequence>MARRPAPLPSSLPHHAFTSSEARRHGITIDRLRASDLVRLGYGLYARKDVELTEQAVLGALLREDHQIVVSGRSAARTWQFPLPFEMQHWSATPQMTVMDMALQGRVRRNRPYLRWTRRSVSPSEIVEMDGLRVTDRVRTWTDLALELGKDELVFIADHLVRHPRPWAEDRHSPYATPEELADAIEARTGRARTLLSEALQLARIGSDSPAETQLRLAAGRAGLPEPVLNRRLLEGRVDLGEPDLAWTDWKVCLEHDGRDHRSKAQQEKDIGRRERREQHGWVEVQTVANDLTDGCRRGIARLTDALRRRGWEPGRPAPAPELRPLSHPAGLPILGGRTTHTPQASAHPDG</sequence>
<proteinExistence type="predicted"/>
<name>A0A9D2TJ34_9MICO</name>
<dbReference type="Proteomes" id="UP000823854">
    <property type="component" value="Unassembled WGS sequence"/>
</dbReference>
<protein>
    <recommendedName>
        <fullName evidence="4">DUF559 domain-containing protein</fullName>
    </recommendedName>
</protein>
<evidence type="ECO:0000313" key="3">
    <source>
        <dbReference type="Proteomes" id="UP000823854"/>
    </source>
</evidence>
<accession>A0A9D2TJ34</accession>
<reference evidence="2" key="1">
    <citation type="journal article" date="2021" name="PeerJ">
        <title>Extensive microbial diversity within the chicken gut microbiome revealed by metagenomics and culture.</title>
        <authorList>
            <person name="Gilroy R."/>
            <person name="Ravi A."/>
            <person name="Getino M."/>
            <person name="Pursley I."/>
            <person name="Horton D.L."/>
            <person name="Alikhan N.F."/>
            <person name="Baker D."/>
            <person name="Gharbi K."/>
            <person name="Hall N."/>
            <person name="Watson M."/>
            <person name="Adriaenssens E.M."/>
            <person name="Foster-Nyarko E."/>
            <person name="Jarju S."/>
            <person name="Secka A."/>
            <person name="Antonio M."/>
            <person name="Oren A."/>
            <person name="Chaudhuri R.R."/>
            <person name="La Ragione R."/>
            <person name="Hildebrand F."/>
            <person name="Pallen M.J."/>
        </authorList>
    </citation>
    <scope>NUCLEOTIDE SEQUENCE</scope>
    <source>
        <strain evidence="2">CHK130-7132</strain>
    </source>
</reference>
<gene>
    <name evidence="2" type="ORF">H9932_11845</name>
</gene>
<feature type="region of interest" description="Disordered" evidence="1">
    <location>
        <begin position="311"/>
        <end position="351"/>
    </location>
</feature>
<comment type="caution">
    <text evidence="2">The sequence shown here is derived from an EMBL/GenBank/DDBJ whole genome shotgun (WGS) entry which is preliminary data.</text>
</comment>
<evidence type="ECO:0000256" key="1">
    <source>
        <dbReference type="SAM" id="MobiDB-lite"/>
    </source>
</evidence>